<dbReference type="InterPro" id="IPR008628">
    <property type="entry name" value="GPP34-like"/>
</dbReference>
<organism evidence="5 6">
    <name type="scientific">Geomicrobium sediminis</name>
    <dbReference type="NCBI Taxonomy" id="1347788"/>
    <lineage>
        <taxon>Bacteria</taxon>
        <taxon>Bacillati</taxon>
        <taxon>Bacillota</taxon>
        <taxon>Bacilli</taxon>
        <taxon>Bacillales</taxon>
        <taxon>Geomicrobium</taxon>
    </lineage>
</organism>
<sequence length="229" mass="26038">MLTLADHLFYIAVNEKHETIHKQTSNTFTTSLVACILAELLLLGKLVEQNGKLVVIHHEVHHPLLQKSLNLLTVTNPKPASYWIRVLPIKIPNLKRLIAFQLEEKDILHLRDKGLRTFFSTDSYLLNAPKDLTPYLEQSRRLLEKTNHQVALSEKDERMVILLSLLYASHLLSILYPTKQEAKRVEHYLHSSTRNLPVSKNVQLTIETIETSVITAASSTINASASEHS</sequence>
<dbReference type="RefSeq" id="WP_204696132.1">
    <property type="nucleotide sequence ID" value="NZ_JAFBEC010000003.1"/>
</dbReference>
<accession>A0ABS2P9I4</accession>
<evidence type="ECO:0000256" key="1">
    <source>
        <dbReference type="ARBA" id="ARBA00004255"/>
    </source>
</evidence>
<keyword evidence="4" id="KW-0472">Membrane</keyword>
<gene>
    <name evidence="5" type="ORF">JOD17_001153</name>
</gene>
<evidence type="ECO:0000256" key="2">
    <source>
        <dbReference type="ARBA" id="ARBA00023034"/>
    </source>
</evidence>
<proteinExistence type="predicted"/>
<keyword evidence="2" id="KW-0333">Golgi apparatus</keyword>
<dbReference type="InterPro" id="IPR038261">
    <property type="entry name" value="GPP34-like_sf"/>
</dbReference>
<keyword evidence="6" id="KW-1185">Reference proteome</keyword>
<evidence type="ECO:0000256" key="3">
    <source>
        <dbReference type="ARBA" id="ARBA00023121"/>
    </source>
</evidence>
<dbReference type="Pfam" id="PF05719">
    <property type="entry name" value="GPP34"/>
    <property type="match status" value="1"/>
</dbReference>
<protein>
    <recommendedName>
        <fullName evidence="7">GPP34 family phosphoprotein</fullName>
    </recommendedName>
</protein>
<reference evidence="5 6" key="1">
    <citation type="submission" date="2021-01" db="EMBL/GenBank/DDBJ databases">
        <title>Genomic Encyclopedia of Type Strains, Phase IV (KMG-IV): sequencing the most valuable type-strain genomes for metagenomic binning, comparative biology and taxonomic classification.</title>
        <authorList>
            <person name="Goeker M."/>
        </authorList>
    </citation>
    <scope>NUCLEOTIDE SEQUENCE [LARGE SCALE GENOMIC DNA]</scope>
    <source>
        <strain evidence="5 6">DSM 25540</strain>
    </source>
</reference>
<dbReference type="Proteomes" id="UP000741863">
    <property type="component" value="Unassembled WGS sequence"/>
</dbReference>
<comment type="subcellular location">
    <subcellularLocation>
        <location evidence="1">Golgi apparatus membrane</location>
        <topology evidence="1">Peripheral membrane protein</topology>
        <orientation evidence="1">Cytoplasmic side</orientation>
    </subcellularLocation>
</comment>
<comment type="caution">
    <text evidence="5">The sequence shown here is derived from an EMBL/GenBank/DDBJ whole genome shotgun (WGS) entry which is preliminary data.</text>
</comment>
<dbReference type="EMBL" id="JAFBEC010000003">
    <property type="protein sequence ID" value="MBM7632060.1"/>
    <property type="molecule type" value="Genomic_DNA"/>
</dbReference>
<dbReference type="Gene3D" id="1.10.3630.10">
    <property type="entry name" value="yeast vps74-n-term truncation variant domain like"/>
    <property type="match status" value="1"/>
</dbReference>
<evidence type="ECO:0008006" key="7">
    <source>
        <dbReference type="Google" id="ProtNLM"/>
    </source>
</evidence>
<keyword evidence="3" id="KW-0446">Lipid-binding</keyword>
<evidence type="ECO:0000313" key="5">
    <source>
        <dbReference type="EMBL" id="MBM7632060.1"/>
    </source>
</evidence>
<name>A0ABS2P9I4_9BACL</name>
<evidence type="ECO:0000313" key="6">
    <source>
        <dbReference type="Proteomes" id="UP000741863"/>
    </source>
</evidence>
<evidence type="ECO:0000256" key="4">
    <source>
        <dbReference type="ARBA" id="ARBA00023136"/>
    </source>
</evidence>